<evidence type="ECO:0000313" key="2">
    <source>
        <dbReference type="EMBL" id="MDQ0118429.1"/>
    </source>
</evidence>
<protein>
    <submittedName>
        <fullName evidence="2">HPt (Histidine-containing phosphotransfer) domain-containing protein</fullName>
    </submittedName>
</protein>
<dbReference type="Pfam" id="PF01627">
    <property type="entry name" value="Hpt"/>
    <property type="match status" value="1"/>
</dbReference>
<reference evidence="2 3" key="1">
    <citation type="submission" date="2023-07" db="EMBL/GenBank/DDBJ databases">
        <title>Sorghum-associated microbial communities from plants grown in Nebraska, USA.</title>
        <authorList>
            <person name="Schachtman D."/>
        </authorList>
    </citation>
    <scope>NUCLEOTIDE SEQUENCE [LARGE SCALE GENOMIC DNA]</scope>
    <source>
        <strain evidence="2 3">DS994</strain>
    </source>
</reference>
<dbReference type="InterPro" id="IPR008207">
    <property type="entry name" value="Sig_transdc_His_kin_Hpt_dom"/>
</dbReference>
<feature type="domain" description="HPt" evidence="1">
    <location>
        <begin position="61"/>
        <end position="117"/>
    </location>
</feature>
<comment type="caution">
    <text evidence="2">The sequence shown here is derived from an EMBL/GenBank/DDBJ whole genome shotgun (WGS) entry which is preliminary data.</text>
</comment>
<dbReference type="Gene3D" id="1.20.120.160">
    <property type="entry name" value="HPT domain"/>
    <property type="match status" value="1"/>
</dbReference>
<dbReference type="RefSeq" id="WP_307489441.1">
    <property type="nucleotide sequence ID" value="NZ_JAUSSY010000005.1"/>
</dbReference>
<name>A0ABT9UFK9_9MICC</name>
<dbReference type="InterPro" id="IPR036641">
    <property type="entry name" value="HPT_dom_sf"/>
</dbReference>
<organism evidence="2 3">
    <name type="scientific">Pseudarthrobacter defluvii</name>
    <dbReference type="NCBI Taxonomy" id="410837"/>
    <lineage>
        <taxon>Bacteria</taxon>
        <taxon>Bacillati</taxon>
        <taxon>Actinomycetota</taxon>
        <taxon>Actinomycetes</taxon>
        <taxon>Micrococcales</taxon>
        <taxon>Micrococcaceae</taxon>
        <taxon>Pseudarthrobacter</taxon>
    </lineage>
</organism>
<dbReference type="SUPFAM" id="SSF47226">
    <property type="entry name" value="Histidine-containing phosphotransfer domain, HPT domain"/>
    <property type="match status" value="1"/>
</dbReference>
<dbReference type="Proteomes" id="UP001226389">
    <property type="component" value="Unassembled WGS sequence"/>
</dbReference>
<accession>A0ABT9UFK9</accession>
<proteinExistence type="predicted"/>
<evidence type="ECO:0000259" key="1">
    <source>
        <dbReference type="Pfam" id="PF01627"/>
    </source>
</evidence>
<sequence length="163" mass="17599">MNDISSTPCRLAVPAEIPVPQQRGNAGRPLVDNSVLDRLREDLDNDTGLVTAFIADYALYLPRRIQRLRAALVTGNFDDAVDAVLSLKSSSQMVGATHLAGLAVDLETRINDHSHPDPAVTLPCEADIFLGPISDCGRHTLNWLMSYCLTEPPLVGTRGRPAG</sequence>
<evidence type="ECO:0000313" key="3">
    <source>
        <dbReference type="Proteomes" id="UP001226389"/>
    </source>
</evidence>
<keyword evidence="3" id="KW-1185">Reference proteome</keyword>
<gene>
    <name evidence="2" type="ORF">J2T22_001607</name>
</gene>
<dbReference type="EMBL" id="JAUSSY010000005">
    <property type="protein sequence ID" value="MDQ0118429.1"/>
    <property type="molecule type" value="Genomic_DNA"/>
</dbReference>